<evidence type="ECO:0000256" key="2">
    <source>
        <dbReference type="ARBA" id="ARBA00022679"/>
    </source>
</evidence>
<name>A0A511DFF6_9PSEU</name>
<protein>
    <recommendedName>
        <fullName evidence="5">CoA transferase</fullName>
    </recommendedName>
</protein>
<dbReference type="InterPro" id="IPR023606">
    <property type="entry name" value="CoA-Trfase_III_dom_1_sf"/>
</dbReference>
<dbReference type="RefSeq" id="WP_147105672.1">
    <property type="nucleotide sequence ID" value="NZ_BJVJ01000016.1"/>
</dbReference>
<proteinExistence type="inferred from homology"/>
<dbReference type="OrthoDB" id="9797653at2"/>
<dbReference type="Gene3D" id="3.30.1540.10">
    <property type="entry name" value="formyl-coa transferase, domain 3"/>
    <property type="match status" value="1"/>
</dbReference>
<evidence type="ECO:0000313" key="4">
    <source>
        <dbReference type="Proteomes" id="UP000321685"/>
    </source>
</evidence>
<dbReference type="InterPro" id="IPR003673">
    <property type="entry name" value="CoA-Trfase_fam_III"/>
</dbReference>
<keyword evidence="4" id="KW-1185">Reference proteome</keyword>
<evidence type="ECO:0008006" key="5">
    <source>
        <dbReference type="Google" id="ProtNLM"/>
    </source>
</evidence>
<dbReference type="GO" id="GO:0016740">
    <property type="term" value="F:transferase activity"/>
    <property type="evidence" value="ECO:0007669"/>
    <property type="project" value="UniProtKB-KW"/>
</dbReference>
<evidence type="ECO:0000256" key="1">
    <source>
        <dbReference type="ARBA" id="ARBA00008383"/>
    </source>
</evidence>
<reference evidence="3 4" key="1">
    <citation type="submission" date="2019-07" db="EMBL/GenBank/DDBJ databases">
        <title>Whole genome shotgun sequence of Pseudonocardia sulfidoxydans NBRC 16205.</title>
        <authorList>
            <person name="Hosoyama A."/>
            <person name="Uohara A."/>
            <person name="Ohji S."/>
            <person name="Ichikawa N."/>
        </authorList>
    </citation>
    <scope>NUCLEOTIDE SEQUENCE [LARGE SCALE GENOMIC DNA]</scope>
    <source>
        <strain evidence="3 4">NBRC 16205</strain>
    </source>
</reference>
<dbReference type="PANTHER" id="PTHR48228">
    <property type="entry name" value="SUCCINYL-COA--D-CITRAMALATE COA-TRANSFERASE"/>
    <property type="match status" value="1"/>
</dbReference>
<dbReference type="Proteomes" id="UP000321685">
    <property type="component" value="Unassembled WGS sequence"/>
</dbReference>
<dbReference type="PANTHER" id="PTHR48228:SF6">
    <property type="entry name" value="L-CARNITINE COA-TRANSFERASE"/>
    <property type="match status" value="1"/>
</dbReference>
<sequence length="386" mass="40733">MTAAAHLGWGPLRDVRVVEFGHFVAAPYSTLQLALYGAEVIKIESTARPDMWRLREGEADLHASVPFADHNKNKLSVTLDLKEPAAREAVLDLVAHSDAVVENFSYGVLERLGLGYDELAARRPDLVMVSLQGFGRSGPLRDAVALGPSLMACSGMTSLWSDDVHDPVGSQTSYPDYIVGLQAAFVLVSALRERERTGAGRYVEFAQFDAVLGLIGPALALAAAGGDPGRATLGPPAPSGVYRCAGEDRWCAVEVWTAQHRAGLDRAVPGLAGRAADDVPALLGSWTAERAAADVMRVLQQHGVPAGVVNDGRDLTLDPQLRARGFATGTGHPVLGDVALPGLPVRHTGSGGPRITRHAPLLGQDRDDVLSRVLGLAPDEIAALPA</sequence>
<dbReference type="Gene3D" id="3.40.50.10540">
    <property type="entry name" value="Crotonobetainyl-coa:carnitine coa-transferase, domain 1"/>
    <property type="match status" value="1"/>
</dbReference>
<organism evidence="3 4">
    <name type="scientific">Pseudonocardia sulfidoxydans NBRC 16205</name>
    <dbReference type="NCBI Taxonomy" id="1223511"/>
    <lineage>
        <taxon>Bacteria</taxon>
        <taxon>Bacillati</taxon>
        <taxon>Actinomycetota</taxon>
        <taxon>Actinomycetes</taxon>
        <taxon>Pseudonocardiales</taxon>
        <taxon>Pseudonocardiaceae</taxon>
        <taxon>Pseudonocardia</taxon>
    </lineage>
</organism>
<dbReference type="InterPro" id="IPR050509">
    <property type="entry name" value="CoA-transferase_III"/>
</dbReference>
<dbReference type="SUPFAM" id="SSF89796">
    <property type="entry name" value="CoA-transferase family III (CaiB/BaiF)"/>
    <property type="match status" value="1"/>
</dbReference>
<evidence type="ECO:0000313" key="3">
    <source>
        <dbReference type="EMBL" id="GEL23143.1"/>
    </source>
</evidence>
<accession>A0A511DFF6</accession>
<dbReference type="AlphaFoldDB" id="A0A511DFF6"/>
<dbReference type="EMBL" id="BJVJ01000016">
    <property type="protein sequence ID" value="GEL23143.1"/>
    <property type="molecule type" value="Genomic_DNA"/>
</dbReference>
<dbReference type="Pfam" id="PF02515">
    <property type="entry name" value="CoA_transf_3"/>
    <property type="match status" value="1"/>
</dbReference>
<dbReference type="InterPro" id="IPR044855">
    <property type="entry name" value="CoA-Trfase_III_dom3_sf"/>
</dbReference>
<keyword evidence="2" id="KW-0808">Transferase</keyword>
<comment type="similarity">
    <text evidence="1">Belongs to the CoA-transferase III family.</text>
</comment>
<comment type="caution">
    <text evidence="3">The sequence shown here is derived from an EMBL/GenBank/DDBJ whole genome shotgun (WGS) entry which is preliminary data.</text>
</comment>
<gene>
    <name evidence="3" type="ORF">PSU4_20970</name>
</gene>